<gene>
    <name evidence="10 12" type="primary">cysS</name>
    <name evidence="12" type="ORF">KQI82_05150</name>
</gene>
<dbReference type="RefSeq" id="WP_216631812.1">
    <property type="nucleotide sequence ID" value="NZ_JAHLQN010000001.1"/>
</dbReference>
<name>A0ABS6F8B4_9FIRM</name>
<reference evidence="12 13" key="1">
    <citation type="submission" date="2021-06" db="EMBL/GenBank/DDBJ databases">
        <authorList>
            <person name="Sun Q."/>
            <person name="Li D."/>
        </authorList>
    </citation>
    <scope>NUCLEOTIDE SEQUENCE [LARGE SCALE GENOMIC DNA]</scope>
    <source>
        <strain evidence="12 13">MSJ-2</strain>
    </source>
</reference>
<comment type="catalytic activity">
    <reaction evidence="10">
        <text>tRNA(Cys) + L-cysteine + ATP = L-cysteinyl-tRNA(Cys) + AMP + diphosphate</text>
        <dbReference type="Rhea" id="RHEA:17773"/>
        <dbReference type="Rhea" id="RHEA-COMP:9661"/>
        <dbReference type="Rhea" id="RHEA-COMP:9679"/>
        <dbReference type="ChEBI" id="CHEBI:30616"/>
        <dbReference type="ChEBI" id="CHEBI:33019"/>
        <dbReference type="ChEBI" id="CHEBI:35235"/>
        <dbReference type="ChEBI" id="CHEBI:78442"/>
        <dbReference type="ChEBI" id="CHEBI:78517"/>
        <dbReference type="ChEBI" id="CHEBI:456215"/>
        <dbReference type="EC" id="6.1.1.16"/>
    </reaction>
</comment>
<evidence type="ECO:0000259" key="11">
    <source>
        <dbReference type="SMART" id="SM00840"/>
    </source>
</evidence>
<dbReference type="InterPro" id="IPR015273">
    <property type="entry name" value="Cys-tRNA-synt_Ia_DALR"/>
</dbReference>
<accession>A0ABS6F8B4</accession>
<dbReference type="InterPro" id="IPR015803">
    <property type="entry name" value="Cys-tRNA-ligase"/>
</dbReference>
<dbReference type="CDD" id="cd00672">
    <property type="entry name" value="CysRS_core"/>
    <property type="match status" value="1"/>
</dbReference>
<evidence type="ECO:0000256" key="4">
    <source>
        <dbReference type="ARBA" id="ARBA00022723"/>
    </source>
</evidence>
<dbReference type="EC" id="6.1.1.16" evidence="10"/>
<comment type="cofactor">
    <cofactor evidence="10">
        <name>Zn(2+)</name>
        <dbReference type="ChEBI" id="CHEBI:29105"/>
    </cofactor>
    <text evidence="10">Binds 1 zinc ion per subunit.</text>
</comment>
<evidence type="ECO:0000256" key="10">
    <source>
        <dbReference type="HAMAP-Rule" id="MF_00041"/>
    </source>
</evidence>
<keyword evidence="6 10" id="KW-0862">Zinc</keyword>
<comment type="caution">
    <text evidence="12">The sequence shown here is derived from an EMBL/GenBank/DDBJ whole genome shotgun (WGS) entry which is preliminary data.</text>
</comment>
<organism evidence="12 13">
    <name type="scientific">Dysosmobacter acutus</name>
    <dbReference type="NCBI Taxonomy" id="2841504"/>
    <lineage>
        <taxon>Bacteria</taxon>
        <taxon>Bacillati</taxon>
        <taxon>Bacillota</taxon>
        <taxon>Clostridia</taxon>
        <taxon>Eubacteriales</taxon>
        <taxon>Oscillospiraceae</taxon>
        <taxon>Dysosmobacter</taxon>
    </lineage>
</organism>
<feature type="binding site" evidence="10">
    <location>
        <position position="27"/>
    </location>
    <ligand>
        <name>Zn(2+)</name>
        <dbReference type="ChEBI" id="CHEBI:29105"/>
    </ligand>
</feature>
<evidence type="ECO:0000256" key="7">
    <source>
        <dbReference type="ARBA" id="ARBA00022840"/>
    </source>
</evidence>
<proteinExistence type="inferred from homology"/>
<dbReference type="Proteomes" id="UP000787672">
    <property type="component" value="Unassembled WGS sequence"/>
</dbReference>
<dbReference type="PANTHER" id="PTHR10890">
    <property type="entry name" value="CYSTEINYL-TRNA SYNTHETASE"/>
    <property type="match status" value="1"/>
</dbReference>
<evidence type="ECO:0000313" key="13">
    <source>
        <dbReference type="Proteomes" id="UP000787672"/>
    </source>
</evidence>
<feature type="binding site" evidence="10">
    <location>
        <position position="247"/>
    </location>
    <ligand>
        <name>Zn(2+)</name>
        <dbReference type="ChEBI" id="CHEBI:29105"/>
    </ligand>
</feature>
<feature type="binding site" evidence="10">
    <location>
        <position position="222"/>
    </location>
    <ligand>
        <name>Zn(2+)</name>
        <dbReference type="ChEBI" id="CHEBI:29105"/>
    </ligand>
</feature>
<keyword evidence="8 10" id="KW-0648">Protein biosynthesis</keyword>
<keyword evidence="3 10" id="KW-0436">Ligase</keyword>
<dbReference type="SMART" id="SM00840">
    <property type="entry name" value="DALR_2"/>
    <property type="match status" value="1"/>
</dbReference>
<feature type="short sequence motif" description="'KMSKS' region" evidence="10">
    <location>
        <begin position="279"/>
        <end position="283"/>
    </location>
</feature>
<dbReference type="InterPro" id="IPR032678">
    <property type="entry name" value="tRNA-synt_1_cat_dom"/>
</dbReference>
<dbReference type="Pfam" id="PF01406">
    <property type="entry name" value="tRNA-synt_1e"/>
    <property type="match status" value="1"/>
</dbReference>
<keyword evidence="5 10" id="KW-0547">Nucleotide-binding</keyword>
<evidence type="ECO:0000256" key="6">
    <source>
        <dbReference type="ARBA" id="ARBA00022833"/>
    </source>
</evidence>
<evidence type="ECO:0000313" key="12">
    <source>
        <dbReference type="EMBL" id="MBU5626308.1"/>
    </source>
</evidence>
<evidence type="ECO:0000256" key="2">
    <source>
        <dbReference type="ARBA" id="ARBA00022490"/>
    </source>
</evidence>
<keyword evidence="13" id="KW-1185">Reference proteome</keyword>
<keyword evidence="4 10" id="KW-0479">Metal-binding</keyword>
<evidence type="ECO:0000256" key="3">
    <source>
        <dbReference type="ARBA" id="ARBA00022598"/>
    </source>
</evidence>
<comment type="similarity">
    <text evidence="1 10">Belongs to the class-I aminoacyl-tRNA synthetase family.</text>
</comment>
<feature type="domain" description="Cysteinyl-tRNA synthetase class Ia DALR" evidence="11">
    <location>
        <begin position="358"/>
        <end position="411"/>
    </location>
</feature>
<comment type="subcellular location">
    <subcellularLocation>
        <location evidence="10">Cytoplasm</location>
    </subcellularLocation>
</comment>
<evidence type="ECO:0000256" key="1">
    <source>
        <dbReference type="ARBA" id="ARBA00005594"/>
    </source>
</evidence>
<dbReference type="HAMAP" id="MF_00041">
    <property type="entry name" value="Cys_tRNA_synth"/>
    <property type="match status" value="1"/>
</dbReference>
<sequence length="481" mass="54349">MHLYNSASHKKEEFVPNHPDIVKMYTCGPTVYHFAHIGNLRSYIMEDVLEKYLRYAGYNVKRVMNITDVGHLTSDADSGEDKMLKGARREHKTVMEIAQFYTDAFFEDCRRLNIKRPDVVEPATACIGEYIKIISRLLETGYAYRAGGNVYFDTSRLEKYYIFNDHDADDLAVGVREGVEEDTNKRNKNDFVLWFTQSKFEDQALKWDSPWGVGYPGWHIECSGISMKHLGEDLDIHCGGIDNAFPHHTNEIAQSEAYLGHKWCNYWMHVLHLNTTSGKMSKSKGEFLTVSLLEEKGYDPLAYRLFCLQSHYRKSLVFSWENLDNAAGAYGKLIGRVAALKDSGAAVDEESARAAREKFKAALDNDLNTSLAVTALYDVLKCQTNDETKLHLLGEFDQVLGLSLLEKAAEKRRAEESSAKSAAGGFLIQGEGDPEIDALVLQRAEAKKARNFAEADRIRDELNQQGIEITDLPGGAKWKRS</sequence>
<keyword evidence="9 10" id="KW-0030">Aminoacyl-tRNA synthetase</keyword>
<keyword evidence="2 10" id="KW-0963">Cytoplasm</keyword>
<dbReference type="EMBL" id="JAHLQN010000001">
    <property type="protein sequence ID" value="MBU5626308.1"/>
    <property type="molecule type" value="Genomic_DNA"/>
</dbReference>
<dbReference type="NCBIfam" id="TIGR00435">
    <property type="entry name" value="cysS"/>
    <property type="match status" value="1"/>
</dbReference>
<dbReference type="PANTHER" id="PTHR10890:SF3">
    <property type="entry name" value="CYSTEINE--TRNA LIGASE, CYTOPLASMIC"/>
    <property type="match status" value="1"/>
</dbReference>
<feature type="binding site" evidence="10">
    <location>
        <position position="282"/>
    </location>
    <ligand>
        <name>ATP</name>
        <dbReference type="ChEBI" id="CHEBI:30616"/>
    </ligand>
</feature>
<dbReference type="GO" id="GO:0004817">
    <property type="term" value="F:cysteine-tRNA ligase activity"/>
    <property type="evidence" value="ECO:0007669"/>
    <property type="project" value="UniProtKB-EC"/>
</dbReference>
<evidence type="ECO:0000256" key="8">
    <source>
        <dbReference type="ARBA" id="ARBA00022917"/>
    </source>
</evidence>
<feature type="short sequence motif" description="'HIGH' region" evidence="10">
    <location>
        <begin position="29"/>
        <end position="39"/>
    </location>
</feature>
<evidence type="ECO:0000256" key="5">
    <source>
        <dbReference type="ARBA" id="ARBA00022741"/>
    </source>
</evidence>
<evidence type="ECO:0000256" key="9">
    <source>
        <dbReference type="ARBA" id="ARBA00023146"/>
    </source>
</evidence>
<protein>
    <recommendedName>
        <fullName evidence="10">Cysteine--tRNA ligase</fullName>
        <ecNumber evidence="10">6.1.1.16</ecNumber>
    </recommendedName>
    <alternativeName>
        <fullName evidence="10">Cysteinyl-tRNA synthetase</fullName>
        <shortName evidence="10">CysRS</shortName>
    </alternativeName>
</protein>
<comment type="subunit">
    <text evidence="10">Monomer.</text>
</comment>
<dbReference type="InterPro" id="IPR024909">
    <property type="entry name" value="Cys-tRNA/MSH_ligase"/>
</dbReference>
<keyword evidence="7 10" id="KW-0067">ATP-binding</keyword>
<feature type="binding site" evidence="10">
    <location>
        <position position="251"/>
    </location>
    <ligand>
        <name>Zn(2+)</name>
        <dbReference type="ChEBI" id="CHEBI:29105"/>
    </ligand>
</feature>